<evidence type="ECO:0000313" key="4">
    <source>
        <dbReference type="Proteomes" id="UP000027222"/>
    </source>
</evidence>
<keyword evidence="2" id="KW-0732">Signal</keyword>
<evidence type="ECO:0000256" key="2">
    <source>
        <dbReference type="SAM" id="SignalP"/>
    </source>
</evidence>
<dbReference type="Proteomes" id="UP000027222">
    <property type="component" value="Unassembled WGS sequence"/>
</dbReference>
<name>A0A067TU19_GALM3</name>
<dbReference type="STRING" id="685588.A0A067TU19"/>
<sequence>MYSFLWLWVPLFLLFDCSLGNTEIINFLAVEDSSADLPFTHAWPILRPGASNIQFNATSAKLGSDLPQKICPNLNEWHPERPDLCPHELWVVLELDGIEWKNFNKFTLRASWPAFHPTDISMKIYNPGSLGAFATRDPGITLSKTRRKYARIQMVHAGVLTPAANNVGDDASRYLVSIYLVLEPLYFGVLPSSVIPVLFAIVAAIVIGLPIAWKINTYFQSIVQKAKMPEHLKQKYM</sequence>
<protein>
    <submittedName>
        <fullName evidence="3">Uncharacterized protein</fullName>
    </submittedName>
</protein>
<feature type="signal peptide" evidence="2">
    <location>
        <begin position="1"/>
        <end position="20"/>
    </location>
</feature>
<dbReference type="EMBL" id="KL142367">
    <property type="protein sequence ID" value="KDR85832.1"/>
    <property type="molecule type" value="Genomic_DNA"/>
</dbReference>
<evidence type="ECO:0000256" key="1">
    <source>
        <dbReference type="SAM" id="Phobius"/>
    </source>
</evidence>
<gene>
    <name evidence="3" type="ORF">GALMADRAFT_218910</name>
</gene>
<feature type="transmembrane region" description="Helical" evidence="1">
    <location>
        <begin position="185"/>
        <end position="213"/>
    </location>
</feature>
<dbReference type="AlphaFoldDB" id="A0A067TU19"/>
<feature type="chain" id="PRO_5001647246" evidence="2">
    <location>
        <begin position="21"/>
        <end position="237"/>
    </location>
</feature>
<keyword evidence="4" id="KW-1185">Reference proteome</keyword>
<organism evidence="3 4">
    <name type="scientific">Galerina marginata (strain CBS 339.88)</name>
    <dbReference type="NCBI Taxonomy" id="685588"/>
    <lineage>
        <taxon>Eukaryota</taxon>
        <taxon>Fungi</taxon>
        <taxon>Dikarya</taxon>
        <taxon>Basidiomycota</taxon>
        <taxon>Agaricomycotina</taxon>
        <taxon>Agaricomycetes</taxon>
        <taxon>Agaricomycetidae</taxon>
        <taxon>Agaricales</taxon>
        <taxon>Agaricineae</taxon>
        <taxon>Strophariaceae</taxon>
        <taxon>Galerina</taxon>
    </lineage>
</organism>
<evidence type="ECO:0000313" key="3">
    <source>
        <dbReference type="EMBL" id="KDR85832.1"/>
    </source>
</evidence>
<accession>A0A067TU19</accession>
<dbReference type="HOGENOM" id="CLU_099928_0_0_1"/>
<keyword evidence="1" id="KW-1133">Transmembrane helix</keyword>
<keyword evidence="1" id="KW-0472">Membrane</keyword>
<dbReference type="OrthoDB" id="3360032at2759"/>
<reference evidence="4" key="1">
    <citation type="journal article" date="2014" name="Proc. Natl. Acad. Sci. U.S.A.">
        <title>Extensive sampling of basidiomycete genomes demonstrates inadequacy of the white-rot/brown-rot paradigm for wood decay fungi.</title>
        <authorList>
            <person name="Riley R."/>
            <person name="Salamov A.A."/>
            <person name="Brown D.W."/>
            <person name="Nagy L.G."/>
            <person name="Floudas D."/>
            <person name="Held B.W."/>
            <person name="Levasseur A."/>
            <person name="Lombard V."/>
            <person name="Morin E."/>
            <person name="Otillar R."/>
            <person name="Lindquist E.A."/>
            <person name="Sun H."/>
            <person name="LaButti K.M."/>
            <person name="Schmutz J."/>
            <person name="Jabbour D."/>
            <person name="Luo H."/>
            <person name="Baker S.E."/>
            <person name="Pisabarro A.G."/>
            <person name="Walton J.D."/>
            <person name="Blanchette R.A."/>
            <person name="Henrissat B."/>
            <person name="Martin F."/>
            <person name="Cullen D."/>
            <person name="Hibbett D.S."/>
            <person name="Grigoriev I.V."/>
        </authorList>
    </citation>
    <scope>NUCLEOTIDE SEQUENCE [LARGE SCALE GENOMIC DNA]</scope>
    <source>
        <strain evidence="4">CBS 339.88</strain>
    </source>
</reference>
<keyword evidence="1" id="KW-0812">Transmembrane</keyword>
<proteinExistence type="predicted"/>